<comment type="caution">
    <text evidence="1">The sequence shown here is derived from an EMBL/GenBank/DDBJ whole genome shotgun (WGS) entry which is preliminary data.</text>
</comment>
<proteinExistence type="predicted"/>
<keyword evidence="2" id="KW-1185">Reference proteome</keyword>
<accession>A0ABW9YE30</accession>
<dbReference type="EMBL" id="RSEJ01000003">
    <property type="protein sequence ID" value="NBI51911.1"/>
    <property type="molecule type" value="Genomic_DNA"/>
</dbReference>
<organism evidence="1 2">
    <name type="scientific">Photobacterium alginatilyticum</name>
    <dbReference type="NCBI Taxonomy" id="1775171"/>
    <lineage>
        <taxon>Bacteria</taxon>
        <taxon>Pseudomonadati</taxon>
        <taxon>Pseudomonadota</taxon>
        <taxon>Gammaproteobacteria</taxon>
        <taxon>Vibrionales</taxon>
        <taxon>Vibrionaceae</taxon>
        <taxon>Photobacterium</taxon>
    </lineage>
</organism>
<name>A0ABW9YE30_9GAMM</name>
<sequence length="68" mass="7859">MPRYCPVPATTYRHAFWLRCHDKRSGLLDTLYHRRSSTGSCRTLPKGIDSGHHCYCCSGFQARSLRSR</sequence>
<protein>
    <submittedName>
        <fullName evidence="1">Uncharacterized protein</fullName>
    </submittedName>
</protein>
<dbReference type="Proteomes" id="UP000738517">
    <property type="component" value="Unassembled WGS sequence"/>
</dbReference>
<gene>
    <name evidence="1" type="ORF">EIZ48_04915</name>
</gene>
<reference evidence="1 2" key="1">
    <citation type="journal article" date="2017" name="Int. J. Syst. Evol. Microbiol.">
        <title>Photobacterium alginatilyticum sp. nov., a marine bacterium isolated from bottom seawater.</title>
        <authorList>
            <person name="Wang X."/>
            <person name="Wang Y."/>
            <person name="Yang X."/>
            <person name="Sun H."/>
            <person name="Li B."/>
            <person name="Zhang X.H."/>
        </authorList>
    </citation>
    <scope>NUCLEOTIDE SEQUENCE [LARGE SCALE GENOMIC DNA]</scope>
    <source>
        <strain evidence="1 2">P03D4</strain>
    </source>
</reference>
<evidence type="ECO:0000313" key="2">
    <source>
        <dbReference type="Proteomes" id="UP000738517"/>
    </source>
</evidence>
<evidence type="ECO:0000313" key="1">
    <source>
        <dbReference type="EMBL" id="NBI51911.1"/>
    </source>
</evidence>